<name>A0ABU9DZN0_9FLAO</name>
<comment type="caution">
    <text evidence="2">The sequence shown here is derived from an EMBL/GenBank/DDBJ whole genome shotgun (WGS) entry which is preliminary data.</text>
</comment>
<keyword evidence="1" id="KW-0732">Signal</keyword>
<evidence type="ECO:0000313" key="2">
    <source>
        <dbReference type="EMBL" id="MEK8179859.1"/>
    </source>
</evidence>
<evidence type="ECO:0000313" key="3">
    <source>
        <dbReference type="Proteomes" id="UP001491349"/>
    </source>
</evidence>
<accession>A0ABU9DZN0</accession>
<reference evidence="2 3" key="1">
    <citation type="submission" date="2024-04" db="EMBL/GenBank/DDBJ databases">
        <title>draft genome sequnece of Flavobacterium buctense JCM 30750.</title>
        <authorList>
            <person name="Kim D.-U."/>
        </authorList>
    </citation>
    <scope>NUCLEOTIDE SEQUENCE [LARGE SCALE GENOMIC DNA]</scope>
    <source>
        <strain evidence="2 3">JCM 30750</strain>
    </source>
</reference>
<dbReference type="Proteomes" id="UP001491349">
    <property type="component" value="Unassembled WGS sequence"/>
</dbReference>
<organism evidence="2 3">
    <name type="scientific">Flavobacterium buctense</name>
    <dbReference type="NCBI Taxonomy" id="1648146"/>
    <lineage>
        <taxon>Bacteria</taxon>
        <taxon>Pseudomonadati</taxon>
        <taxon>Bacteroidota</taxon>
        <taxon>Flavobacteriia</taxon>
        <taxon>Flavobacteriales</taxon>
        <taxon>Flavobacteriaceae</taxon>
        <taxon>Flavobacterium</taxon>
    </lineage>
</organism>
<feature type="chain" id="PRO_5046198699" description="Lipoprotein" evidence="1">
    <location>
        <begin position="22"/>
        <end position="193"/>
    </location>
</feature>
<evidence type="ECO:0000256" key="1">
    <source>
        <dbReference type="SAM" id="SignalP"/>
    </source>
</evidence>
<sequence>MKQLTKSILFLSFAVFLFSCSSDDSSSSGGNTFKVNNETFTMQPSGGIILLNQDLISQNMKRSSFTVTGLMGTSKTASVSFDLFRKPTESISGTYTIYDTDDASSDDIETFIQTNNRGCLGWTSSLQVVNIATQQILNSANNPTTAATITIIDNGNNSYTIQYNGNYRNYNDDFVVTGTVPVEMNVTGIALGN</sequence>
<protein>
    <recommendedName>
        <fullName evidence="4">Lipoprotein</fullName>
    </recommendedName>
</protein>
<evidence type="ECO:0008006" key="4">
    <source>
        <dbReference type="Google" id="ProtNLM"/>
    </source>
</evidence>
<gene>
    <name evidence="2" type="ORF">WMW71_05855</name>
</gene>
<dbReference type="EMBL" id="JBBPCB010000003">
    <property type="protein sequence ID" value="MEK8179859.1"/>
    <property type="molecule type" value="Genomic_DNA"/>
</dbReference>
<dbReference type="PROSITE" id="PS51257">
    <property type="entry name" value="PROKAR_LIPOPROTEIN"/>
    <property type="match status" value="1"/>
</dbReference>
<keyword evidence="3" id="KW-1185">Reference proteome</keyword>
<feature type="signal peptide" evidence="1">
    <location>
        <begin position="1"/>
        <end position="21"/>
    </location>
</feature>
<dbReference type="RefSeq" id="WP_187660336.1">
    <property type="nucleotide sequence ID" value="NZ_JACTAB010000004.1"/>
</dbReference>
<proteinExistence type="predicted"/>